<keyword evidence="3 4" id="KW-0732">Signal</keyword>
<dbReference type="Proteomes" id="UP000294555">
    <property type="component" value="Unassembled WGS sequence"/>
</dbReference>
<dbReference type="OrthoDB" id="7041874at2"/>
<dbReference type="SUPFAM" id="SSF53822">
    <property type="entry name" value="Periplasmic binding protein-like I"/>
    <property type="match status" value="1"/>
</dbReference>
<dbReference type="PANTHER" id="PTHR46847">
    <property type="entry name" value="D-ALLOSE-BINDING PERIPLASMIC PROTEIN-RELATED"/>
    <property type="match status" value="1"/>
</dbReference>
<evidence type="ECO:0000313" key="7">
    <source>
        <dbReference type="Proteomes" id="UP000294555"/>
    </source>
</evidence>
<comment type="similarity">
    <text evidence="2">Belongs to the bacterial solute-binding protein 2 family.</text>
</comment>
<evidence type="ECO:0000256" key="3">
    <source>
        <dbReference type="ARBA" id="ARBA00022729"/>
    </source>
</evidence>
<accession>A0A4R1NGB1</accession>
<proteinExistence type="inferred from homology"/>
<comment type="subcellular location">
    <subcellularLocation>
        <location evidence="1">Cell envelope</location>
    </subcellularLocation>
</comment>
<gene>
    <name evidence="6" type="ORF">EZJ58_5014</name>
</gene>
<evidence type="ECO:0000313" key="6">
    <source>
        <dbReference type="EMBL" id="TCL06725.1"/>
    </source>
</evidence>
<dbReference type="GO" id="GO:0030246">
    <property type="term" value="F:carbohydrate binding"/>
    <property type="evidence" value="ECO:0007669"/>
    <property type="project" value="UniProtKB-ARBA"/>
</dbReference>
<evidence type="ECO:0000256" key="4">
    <source>
        <dbReference type="SAM" id="SignalP"/>
    </source>
</evidence>
<dbReference type="InterPro" id="IPR028082">
    <property type="entry name" value="Peripla_BP_I"/>
</dbReference>
<reference evidence="6 7" key="1">
    <citation type="submission" date="2019-02" db="EMBL/GenBank/DDBJ databases">
        <title>Investigation of anaerobic lignin degradation for improved lignocellulosic biofuels.</title>
        <authorList>
            <person name="Deangelis K."/>
        </authorList>
    </citation>
    <scope>NUCLEOTIDE SEQUENCE [LARGE SCALE GENOMIC DNA]</scope>
    <source>
        <strain evidence="6 7">159R</strain>
    </source>
</reference>
<feature type="signal peptide" evidence="4">
    <location>
        <begin position="1"/>
        <end position="26"/>
    </location>
</feature>
<dbReference type="Gene3D" id="3.40.50.2300">
    <property type="match status" value="2"/>
</dbReference>
<dbReference type="GO" id="GO:0030313">
    <property type="term" value="C:cell envelope"/>
    <property type="evidence" value="ECO:0007669"/>
    <property type="project" value="UniProtKB-SubCell"/>
</dbReference>
<keyword evidence="7" id="KW-1185">Reference proteome</keyword>
<sequence length="347" mass="37252">MLKTKTLVVSALLVALASAIAPASFAADKKTPVVGIVAIDLQNSFFVRMRQAGDEAAKDYGVKTIWQGSEGSLEKEISNIENFVNQGVDVILVDPLDRAAIAAAVQKAKAKNIPVIAMGNKVDGNWNYNTLYPDYSNMSTVARALGNKLEGKGEVALLIGGKGNYVSDTREKAFRDVMSKEFPGIKLVGVEATNWDSSRSSDAVQTWLSTYPDLKGIGCFADSICVAAKAVVDANGRKIAFASYEGDPEMFPYVADGSNVIDVLNGAYRVGYWNIAVAARIAKGAKYDTDLHMPTYFVTSDKTAAELKAKGMNFPYITPAKAEVVAKDYRNEMSPSKPDSAMTVAAQ</sequence>
<dbReference type="InterPro" id="IPR025997">
    <property type="entry name" value="SBP_2_dom"/>
</dbReference>
<evidence type="ECO:0000259" key="5">
    <source>
        <dbReference type="Pfam" id="PF13407"/>
    </source>
</evidence>
<evidence type="ECO:0000256" key="1">
    <source>
        <dbReference type="ARBA" id="ARBA00004196"/>
    </source>
</evidence>
<feature type="chain" id="PRO_5020286427" evidence="4">
    <location>
        <begin position="27"/>
        <end position="347"/>
    </location>
</feature>
<dbReference type="RefSeq" id="WP_132926354.1">
    <property type="nucleotide sequence ID" value="NZ_SJOI01000001.1"/>
</dbReference>
<dbReference type="CDD" id="cd01536">
    <property type="entry name" value="PBP1_ABC_sugar_binding-like"/>
    <property type="match status" value="1"/>
</dbReference>
<organism evidence="6 7">
    <name type="scientific">Sodalis ligni</name>
    <dbReference type="NCBI Taxonomy" id="2697027"/>
    <lineage>
        <taxon>Bacteria</taxon>
        <taxon>Pseudomonadati</taxon>
        <taxon>Pseudomonadota</taxon>
        <taxon>Gammaproteobacteria</taxon>
        <taxon>Enterobacterales</taxon>
        <taxon>Bruguierivoracaceae</taxon>
        <taxon>Sodalis</taxon>
    </lineage>
</organism>
<dbReference type="Pfam" id="PF13407">
    <property type="entry name" value="Peripla_BP_4"/>
    <property type="match status" value="1"/>
</dbReference>
<dbReference type="PANTHER" id="PTHR46847:SF1">
    <property type="entry name" value="D-ALLOSE-BINDING PERIPLASMIC PROTEIN-RELATED"/>
    <property type="match status" value="1"/>
</dbReference>
<comment type="caution">
    <text evidence="6">The sequence shown here is derived from an EMBL/GenBank/DDBJ whole genome shotgun (WGS) entry which is preliminary data.</text>
</comment>
<dbReference type="GO" id="GO:0055085">
    <property type="term" value="P:transmembrane transport"/>
    <property type="evidence" value="ECO:0007669"/>
    <property type="project" value="UniProtKB-ARBA"/>
</dbReference>
<dbReference type="EMBL" id="SJOI01000001">
    <property type="protein sequence ID" value="TCL06725.1"/>
    <property type="molecule type" value="Genomic_DNA"/>
</dbReference>
<name>A0A4R1NGB1_9GAMM</name>
<evidence type="ECO:0000256" key="2">
    <source>
        <dbReference type="ARBA" id="ARBA00007639"/>
    </source>
</evidence>
<feature type="domain" description="Periplasmic binding protein" evidence="5">
    <location>
        <begin position="34"/>
        <end position="285"/>
    </location>
</feature>
<dbReference type="AlphaFoldDB" id="A0A4R1NGB1"/>
<protein>
    <submittedName>
        <fullName evidence="6">Monosaccharide ABC transporter substrate-binding protein (CUT2 family)</fullName>
    </submittedName>
</protein>